<dbReference type="EMBL" id="OC325186">
    <property type="protein sequence ID" value="CAD7414891.1"/>
    <property type="molecule type" value="Genomic_DNA"/>
</dbReference>
<dbReference type="InterPro" id="IPR036734">
    <property type="entry name" value="Neur_chan_lig-bd_sf"/>
</dbReference>
<dbReference type="InterPro" id="IPR006202">
    <property type="entry name" value="Neur_chan_lig-bd"/>
</dbReference>
<dbReference type="GO" id="GO:0005230">
    <property type="term" value="F:extracellular ligand-gated monoatomic ion channel activity"/>
    <property type="evidence" value="ECO:0007669"/>
    <property type="project" value="InterPro"/>
</dbReference>
<evidence type="ECO:0000256" key="2">
    <source>
        <dbReference type="ARBA" id="ARBA00004236"/>
    </source>
</evidence>
<keyword evidence="4" id="KW-1003">Cell membrane</keyword>
<evidence type="ECO:0000256" key="3">
    <source>
        <dbReference type="ARBA" id="ARBA00022448"/>
    </source>
</evidence>
<dbReference type="PRINTS" id="PR00253">
    <property type="entry name" value="GABAARECEPTR"/>
</dbReference>
<dbReference type="GO" id="GO:0004888">
    <property type="term" value="F:transmembrane signaling receptor activity"/>
    <property type="evidence" value="ECO:0007669"/>
    <property type="project" value="InterPro"/>
</dbReference>
<keyword evidence="5" id="KW-0812">Transmembrane</keyword>
<evidence type="ECO:0000313" key="14">
    <source>
        <dbReference type="EMBL" id="CAD7414891.1"/>
    </source>
</evidence>
<reference evidence="14" key="1">
    <citation type="submission" date="2020-11" db="EMBL/GenBank/DDBJ databases">
        <authorList>
            <person name="Tran Van P."/>
        </authorList>
    </citation>
    <scope>NUCLEOTIDE SEQUENCE</scope>
</reference>
<evidence type="ECO:0000256" key="1">
    <source>
        <dbReference type="ARBA" id="ARBA00004141"/>
    </source>
</evidence>
<sequence length="171" mass="19425">MLPTLQVLTAITLTSRSAAMLFGVADPKFIAWKYLPGVPMHLRKFPLDAQKCPLLISSYGYRRNDLIYRWETTNSKDNVKIEPNMEIAQYDLTNVTTLDNQIASRGNSGKDEHSMIKAVFHLKRHTGFFMLQVYVPCGLIVCCSWVSFWIDPDAVPARVHLGQGSFWRNGC</sequence>
<dbReference type="GO" id="GO:0005886">
    <property type="term" value="C:plasma membrane"/>
    <property type="evidence" value="ECO:0007669"/>
    <property type="project" value="UniProtKB-SubCell"/>
</dbReference>
<keyword evidence="10" id="KW-0407">Ion channel</keyword>
<proteinExistence type="predicted"/>
<keyword evidence="8" id="KW-0406">Ion transport</keyword>
<dbReference type="Gene3D" id="2.70.170.10">
    <property type="entry name" value="Neurotransmitter-gated ion-channel ligand-binding domain"/>
    <property type="match status" value="1"/>
</dbReference>
<evidence type="ECO:0000256" key="9">
    <source>
        <dbReference type="ARBA" id="ARBA00023136"/>
    </source>
</evidence>
<evidence type="ECO:0000259" key="13">
    <source>
        <dbReference type="Pfam" id="PF02932"/>
    </source>
</evidence>
<dbReference type="InterPro" id="IPR006201">
    <property type="entry name" value="Neur_channel"/>
</dbReference>
<evidence type="ECO:0000256" key="11">
    <source>
        <dbReference type="SAM" id="SignalP"/>
    </source>
</evidence>
<dbReference type="Gene3D" id="1.20.58.390">
    <property type="entry name" value="Neurotransmitter-gated ion-channel transmembrane domain"/>
    <property type="match status" value="1"/>
</dbReference>
<dbReference type="SUPFAM" id="SSF90112">
    <property type="entry name" value="Neurotransmitter-gated ion-channel transmembrane pore"/>
    <property type="match status" value="1"/>
</dbReference>
<feature type="domain" description="Neurotransmitter-gated ion-channel ligand-binding" evidence="12">
    <location>
        <begin position="39"/>
        <end position="126"/>
    </location>
</feature>
<dbReference type="InterPro" id="IPR038050">
    <property type="entry name" value="Neuro_actylchol_rec"/>
</dbReference>
<gene>
    <name evidence="14" type="ORF">TCEB3V08_LOCUS12256</name>
</gene>
<keyword evidence="9" id="KW-0472">Membrane</keyword>
<evidence type="ECO:0000256" key="8">
    <source>
        <dbReference type="ARBA" id="ARBA00023065"/>
    </source>
</evidence>
<evidence type="ECO:0000256" key="7">
    <source>
        <dbReference type="ARBA" id="ARBA00022989"/>
    </source>
</evidence>
<keyword evidence="7" id="KW-1133">Transmembrane helix</keyword>
<evidence type="ECO:0000259" key="12">
    <source>
        <dbReference type="Pfam" id="PF02931"/>
    </source>
</evidence>
<evidence type="ECO:0000256" key="6">
    <source>
        <dbReference type="ARBA" id="ARBA00022729"/>
    </source>
</evidence>
<dbReference type="InterPro" id="IPR036719">
    <property type="entry name" value="Neuro-gated_channel_TM_sf"/>
</dbReference>
<feature type="signal peptide" evidence="11">
    <location>
        <begin position="1"/>
        <end position="19"/>
    </location>
</feature>
<dbReference type="AlphaFoldDB" id="A0A7R9HBH6"/>
<accession>A0A7R9HBH6</accession>
<comment type="subcellular location">
    <subcellularLocation>
        <location evidence="2">Cell membrane</location>
    </subcellularLocation>
    <subcellularLocation>
        <location evidence="1">Membrane</location>
        <topology evidence="1">Multi-pass membrane protein</topology>
    </subcellularLocation>
</comment>
<dbReference type="GO" id="GO:0099095">
    <property type="term" value="F:ligand-gated monoatomic anion channel activity"/>
    <property type="evidence" value="ECO:0007669"/>
    <property type="project" value="UniProtKB-ARBA"/>
</dbReference>
<dbReference type="SUPFAM" id="SSF63712">
    <property type="entry name" value="Nicotinic receptor ligand binding domain-like"/>
    <property type="match status" value="1"/>
</dbReference>
<evidence type="ECO:0000256" key="10">
    <source>
        <dbReference type="ARBA" id="ARBA00023303"/>
    </source>
</evidence>
<dbReference type="GO" id="GO:0005254">
    <property type="term" value="F:chloride channel activity"/>
    <property type="evidence" value="ECO:0007669"/>
    <property type="project" value="UniProtKB-ARBA"/>
</dbReference>
<dbReference type="InterPro" id="IPR006029">
    <property type="entry name" value="Neurotrans-gated_channel_TM"/>
</dbReference>
<dbReference type="Pfam" id="PF02931">
    <property type="entry name" value="Neur_chan_LBD"/>
    <property type="match status" value="1"/>
</dbReference>
<feature type="chain" id="PRO_5031354095" evidence="11">
    <location>
        <begin position="20"/>
        <end position="171"/>
    </location>
</feature>
<evidence type="ECO:0000256" key="5">
    <source>
        <dbReference type="ARBA" id="ARBA00022692"/>
    </source>
</evidence>
<protein>
    <submittedName>
        <fullName evidence="14">Uncharacterized protein</fullName>
    </submittedName>
</protein>
<evidence type="ECO:0000256" key="4">
    <source>
        <dbReference type="ARBA" id="ARBA00022475"/>
    </source>
</evidence>
<feature type="domain" description="Neurotransmitter-gated ion-channel transmembrane" evidence="13">
    <location>
        <begin position="133"/>
        <end position="162"/>
    </location>
</feature>
<keyword evidence="6 11" id="KW-0732">Signal</keyword>
<dbReference type="Pfam" id="PF02932">
    <property type="entry name" value="Neur_chan_memb"/>
    <property type="match status" value="1"/>
</dbReference>
<organism evidence="14">
    <name type="scientific">Timema cristinae</name>
    <name type="common">Walking stick</name>
    <dbReference type="NCBI Taxonomy" id="61476"/>
    <lineage>
        <taxon>Eukaryota</taxon>
        <taxon>Metazoa</taxon>
        <taxon>Ecdysozoa</taxon>
        <taxon>Arthropoda</taxon>
        <taxon>Hexapoda</taxon>
        <taxon>Insecta</taxon>
        <taxon>Pterygota</taxon>
        <taxon>Neoptera</taxon>
        <taxon>Polyneoptera</taxon>
        <taxon>Phasmatodea</taxon>
        <taxon>Timematodea</taxon>
        <taxon>Timematoidea</taxon>
        <taxon>Timematidae</taxon>
        <taxon>Timema</taxon>
    </lineage>
</organism>
<dbReference type="PANTHER" id="PTHR18945">
    <property type="entry name" value="NEUROTRANSMITTER GATED ION CHANNEL"/>
    <property type="match status" value="1"/>
</dbReference>
<name>A0A7R9HBH6_TIMCR</name>
<keyword evidence="3" id="KW-0813">Transport</keyword>
<dbReference type="InterPro" id="IPR006028">
    <property type="entry name" value="GABAA/Glycine_rcpt"/>
</dbReference>